<dbReference type="InterPro" id="IPR000626">
    <property type="entry name" value="Ubiquitin-like_dom"/>
</dbReference>
<dbReference type="Pfam" id="PF00240">
    <property type="entry name" value="ubiquitin"/>
    <property type="match status" value="1"/>
</dbReference>
<dbReference type="PROSITE" id="PS00518">
    <property type="entry name" value="ZF_RING_1"/>
    <property type="match status" value="1"/>
</dbReference>
<dbReference type="InterPro" id="IPR036987">
    <property type="entry name" value="SRA-YDG_sf"/>
</dbReference>
<proteinExistence type="predicted"/>
<feature type="domain" description="RING-type" evidence="17">
    <location>
        <begin position="639"/>
        <end position="682"/>
    </location>
</feature>
<evidence type="ECO:0000256" key="4">
    <source>
        <dbReference type="ARBA" id="ARBA00022679"/>
    </source>
</evidence>
<keyword evidence="10 13" id="KW-0539">Nucleus</keyword>
<evidence type="ECO:0000256" key="9">
    <source>
        <dbReference type="ARBA" id="ARBA00023125"/>
    </source>
</evidence>
<evidence type="ECO:0000256" key="13">
    <source>
        <dbReference type="PROSITE-ProRule" id="PRU00358"/>
    </source>
</evidence>
<dbReference type="InterPro" id="IPR019786">
    <property type="entry name" value="Zinc_finger_PHD-type_CS"/>
</dbReference>
<reference evidence="19 20" key="1">
    <citation type="submission" date="2023-09" db="EMBL/GenBank/DDBJ databases">
        <title>Nesidiocoris tenuis whole genome shotgun sequence.</title>
        <authorList>
            <person name="Shibata T."/>
            <person name="Shimoda M."/>
            <person name="Kobayashi T."/>
            <person name="Uehara T."/>
        </authorList>
    </citation>
    <scope>NUCLEOTIDE SEQUENCE [LARGE SCALE GENOMIC DNA]</scope>
    <source>
        <strain evidence="19 20">Japan</strain>
    </source>
</reference>
<evidence type="ECO:0000256" key="10">
    <source>
        <dbReference type="ARBA" id="ARBA00023242"/>
    </source>
</evidence>
<dbReference type="SMART" id="SM00249">
    <property type="entry name" value="PHD"/>
    <property type="match status" value="1"/>
</dbReference>
<dbReference type="Gene3D" id="2.30.30.140">
    <property type="match status" value="1"/>
</dbReference>
<dbReference type="InterPro" id="IPR001965">
    <property type="entry name" value="Znf_PHD"/>
</dbReference>
<dbReference type="SMART" id="SM00213">
    <property type="entry name" value="UBQ"/>
    <property type="match status" value="1"/>
</dbReference>
<dbReference type="PROSITE" id="PS01359">
    <property type="entry name" value="ZF_PHD_1"/>
    <property type="match status" value="1"/>
</dbReference>
<evidence type="ECO:0000256" key="1">
    <source>
        <dbReference type="ARBA" id="ARBA00000900"/>
    </source>
</evidence>
<keyword evidence="8" id="KW-0862">Zinc</keyword>
<dbReference type="Gene3D" id="2.30.280.10">
    <property type="entry name" value="SRA-YDG"/>
    <property type="match status" value="1"/>
</dbReference>
<evidence type="ECO:0000313" key="19">
    <source>
        <dbReference type="EMBL" id="BES92249.1"/>
    </source>
</evidence>
<feature type="domain" description="YDG" evidence="18">
    <location>
        <begin position="380"/>
        <end position="541"/>
    </location>
</feature>
<comment type="pathway">
    <text evidence="2">Protein modification; protein ubiquitination.</text>
</comment>
<dbReference type="SUPFAM" id="SSF57903">
    <property type="entry name" value="FYVE/PHD zinc finger"/>
    <property type="match status" value="1"/>
</dbReference>
<feature type="domain" description="PHD-type" evidence="15">
    <location>
        <begin position="270"/>
        <end position="336"/>
    </location>
</feature>
<dbReference type="SMART" id="SM00466">
    <property type="entry name" value="SRA"/>
    <property type="match status" value="1"/>
</dbReference>
<evidence type="ECO:0000256" key="14">
    <source>
        <dbReference type="SAM" id="MobiDB-lite"/>
    </source>
</evidence>
<comment type="subcellular location">
    <subcellularLocation>
        <location evidence="13">Nucleus</location>
    </subcellularLocation>
</comment>
<evidence type="ECO:0000256" key="11">
    <source>
        <dbReference type="ARBA" id="ARBA00023306"/>
    </source>
</evidence>
<dbReference type="InterPro" id="IPR019787">
    <property type="entry name" value="Znf_PHD-finger"/>
</dbReference>
<dbReference type="InterPro" id="IPR029071">
    <property type="entry name" value="Ubiquitin-like_domsf"/>
</dbReference>
<dbReference type="Pfam" id="PF02182">
    <property type="entry name" value="SAD_SRA"/>
    <property type="match status" value="1"/>
</dbReference>
<dbReference type="PANTHER" id="PTHR14140">
    <property type="entry name" value="E3 UBIQUITIN-PROTEIN LIGASE UHRF-RELATED"/>
    <property type="match status" value="1"/>
</dbReference>
<comment type="catalytic activity">
    <reaction evidence="1">
        <text>S-ubiquitinyl-[E2 ubiquitin-conjugating enzyme]-L-cysteine + [acceptor protein]-L-lysine = [E2 ubiquitin-conjugating enzyme]-L-cysteine + N(6)-ubiquitinyl-[acceptor protein]-L-lysine.</text>
        <dbReference type="EC" id="2.3.2.27"/>
    </reaction>
</comment>
<evidence type="ECO:0000259" key="18">
    <source>
        <dbReference type="PROSITE" id="PS51015"/>
    </source>
</evidence>
<dbReference type="InterPro" id="IPR021991">
    <property type="entry name" value="TTD_dom"/>
</dbReference>
<evidence type="ECO:0000256" key="8">
    <source>
        <dbReference type="ARBA" id="ARBA00022833"/>
    </source>
</evidence>
<feature type="domain" description="Ubiquitin-like" evidence="16">
    <location>
        <begin position="1"/>
        <end position="70"/>
    </location>
</feature>
<dbReference type="EMBL" id="AP028911">
    <property type="protein sequence ID" value="BES92249.1"/>
    <property type="molecule type" value="Genomic_DNA"/>
</dbReference>
<evidence type="ECO:0000259" key="15">
    <source>
        <dbReference type="PROSITE" id="PS50016"/>
    </source>
</evidence>
<keyword evidence="6 12" id="KW-0863">Zinc-finger</keyword>
<keyword evidence="4" id="KW-0808">Transferase</keyword>
<keyword evidence="7" id="KW-0833">Ubl conjugation pathway</keyword>
<dbReference type="InterPro" id="IPR045134">
    <property type="entry name" value="UHRF1/2-like"/>
</dbReference>
<dbReference type="Gene3D" id="2.30.30.1150">
    <property type="match status" value="1"/>
</dbReference>
<evidence type="ECO:0000256" key="6">
    <source>
        <dbReference type="ARBA" id="ARBA00022771"/>
    </source>
</evidence>
<evidence type="ECO:0000256" key="5">
    <source>
        <dbReference type="ARBA" id="ARBA00022723"/>
    </source>
</evidence>
<dbReference type="InterPro" id="IPR015947">
    <property type="entry name" value="PUA-like_sf"/>
</dbReference>
<dbReference type="InterPro" id="IPR013083">
    <property type="entry name" value="Znf_RING/FYVE/PHD"/>
</dbReference>
<dbReference type="Pfam" id="PF00628">
    <property type="entry name" value="PHD"/>
    <property type="match status" value="1"/>
</dbReference>
<evidence type="ECO:0000259" key="16">
    <source>
        <dbReference type="PROSITE" id="PS50053"/>
    </source>
</evidence>
<evidence type="ECO:0000256" key="2">
    <source>
        <dbReference type="ARBA" id="ARBA00004906"/>
    </source>
</evidence>
<accession>A0ABN7ALZ1</accession>
<keyword evidence="5" id="KW-0479">Metal-binding</keyword>
<dbReference type="SUPFAM" id="SSF88697">
    <property type="entry name" value="PUA domain-like"/>
    <property type="match status" value="1"/>
</dbReference>
<evidence type="ECO:0000259" key="17">
    <source>
        <dbReference type="PROSITE" id="PS50089"/>
    </source>
</evidence>
<dbReference type="InterPro" id="IPR003105">
    <property type="entry name" value="SRA_YDG"/>
</dbReference>
<dbReference type="PANTHER" id="PTHR14140:SF45">
    <property type="entry name" value="RING-TYPE E3 UBIQUITIN TRANSFERASE"/>
    <property type="match status" value="1"/>
</dbReference>
<evidence type="ECO:0000256" key="12">
    <source>
        <dbReference type="PROSITE-ProRule" id="PRU00175"/>
    </source>
</evidence>
<dbReference type="Pfam" id="PF12148">
    <property type="entry name" value="TTD"/>
    <property type="match status" value="1"/>
</dbReference>
<organism evidence="19 20">
    <name type="scientific">Nesidiocoris tenuis</name>
    <dbReference type="NCBI Taxonomy" id="355587"/>
    <lineage>
        <taxon>Eukaryota</taxon>
        <taxon>Metazoa</taxon>
        <taxon>Ecdysozoa</taxon>
        <taxon>Arthropoda</taxon>
        <taxon>Hexapoda</taxon>
        <taxon>Insecta</taxon>
        <taxon>Pterygota</taxon>
        <taxon>Neoptera</taxon>
        <taxon>Paraneoptera</taxon>
        <taxon>Hemiptera</taxon>
        <taxon>Heteroptera</taxon>
        <taxon>Panheteroptera</taxon>
        <taxon>Cimicomorpha</taxon>
        <taxon>Miridae</taxon>
        <taxon>Dicyphina</taxon>
        <taxon>Nesidiocoris</taxon>
    </lineage>
</organism>
<keyword evidence="9" id="KW-0238">DNA-binding</keyword>
<dbReference type="PROSITE" id="PS50053">
    <property type="entry name" value="UBIQUITIN_2"/>
    <property type="match status" value="1"/>
</dbReference>
<dbReference type="InterPro" id="IPR001841">
    <property type="entry name" value="Znf_RING"/>
</dbReference>
<dbReference type="PROSITE" id="PS50089">
    <property type="entry name" value="ZF_RING_2"/>
    <property type="match status" value="1"/>
</dbReference>
<evidence type="ECO:0000313" key="20">
    <source>
        <dbReference type="Proteomes" id="UP001307889"/>
    </source>
</evidence>
<dbReference type="CDD" id="cd15525">
    <property type="entry name" value="PHD_UHRF1_2"/>
    <property type="match status" value="1"/>
</dbReference>
<dbReference type="Pfam" id="PF15227">
    <property type="entry name" value="zf-C3HC4_4"/>
    <property type="match status" value="1"/>
</dbReference>
<dbReference type="PROSITE" id="PS51015">
    <property type="entry name" value="YDG"/>
    <property type="match status" value="1"/>
</dbReference>
<dbReference type="PROSITE" id="PS50016">
    <property type="entry name" value="ZF_PHD_2"/>
    <property type="match status" value="1"/>
</dbReference>
<dbReference type="InterPro" id="IPR017907">
    <property type="entry name" value="Znf_RING_CS"/>
</dbReference>
<name>A0ABN7ALZ1_9HEMI</name>
<dbReference type="Gene3D" id="3.10.20.90">
    <property type="entry name" value="Phosphatidylinositol 3-kinase Catalytic Subunit, Chain A, domain 1"/>
    <property type="match status" value="1"/>
</dbReference>
<sequence length="714" mass="80870">MFITVRNTIDSSIVEFELSRNDDVSKLRKMVQEAFGVAVDRQRLIYMGKLIPGNGTLFEHGVKNETVVVLCPKMDVVPITSDSPVETDGGNKDTIASDAAAEIPWTCQYYEVGDIVDVIDARSRGWHEGRINEIVKCEDEVYYKVSFLANSIEAPLMVTKTDIRPVARETIDPENVKPSDVVMINYNREEPNNRGHWYDLHVETVEKSVKTQQWEIRGSIRTGNEIFADKVLVPFIDEIMKITTAKLISDRSADENREMKIPPTKTRKTAPFCSKCKDNIRRKCKECGCNECGGKEDPDQQICCDQCEYCYHMGCLDPPLLNIPENEWYCPSCKTDTTEISVTSQKRQVRIPQSSRDWGKGMACVGRSQVCEIVDKQHFGPIPGVDVGTMWRYRIQCSESGVHRPPVSGIHGKANIGAFSIVFAGGYEADDRGDEFVYTGAGGRDLSGNKRTNKQSCDQTLTRENRALALNCAAKFNENGAEAKNWQEGKPVRVVRSYKLRKQSQFAPAEGLRYDGVYKVVKYYQAKGESGFLEWRYLMRRDDESPAPWTKAGKARIEALGLSMPPPKDENDNRKEMKRKRQSETVDEPETKKKCFRPEQEVVDAINMDTINDNVWEELMSTMPDKPSFLEAVKKKFTCAICMDLVRDPLTVECGHTFCYSCVNRLFDCLEEDGVPQCPNCRHSLMAIAMMEARKSAKNRNLKNIISTLFAGYE</sequence>
<dbReference type="EC" id="2.3.2.27" evidence="3"/>
<evidence type="ECO:0000256" key="3">
    <source>
        <dbReference type="ARBA" id="ARBA00012483"/>
    </source>
</evidence>
<feature type="region of interest" description="Disordered" evidence="14">
    <location>
        <begin position="561"/>
        <end position="592"/>
    </location>
</feature>
<dbReference type="Proteomes" id="UP001307889">
    <property type="component" value="Chromosome 3"/>
</dbReference>
<gene>
    <name evidence="19" type="ORF">NTJ_05057</name>
</gene>
<dbReference type="SUPFAM" id="SSF57850">
    <property type="entry name" value="RING/U-box"/>
    <property type="match status" value="1"/>
</dbReference>
<keyword evidence="11" id="KW-0131">Cell cycle</keyword>
<protein>
    <recommendedName>
        <fullName evidence="3">RING-type E3 ubiquitin transferase</fullName>
        <ecNumber evidence="3">2.3.2.27</ecNumber>
    </recommendedName>
</protein>
<evidence type="ECO:0000256" key="7">
    <source>
        <dbReference type="ARBA" id="ARBA00022786"/>
    </source>
</evidence>
<dbReference type="Gene3D" id="3.30.40.10">
    <property type="entry name" value="Zinc/RING finger domain, C3HC4 (zinc finger)"/>
    <property type="match status" value="1"/>
</dbReference>
<keyword evidence="20" id="KW-1185">Reference proteome</keyword>
<dbReference type="CDD" id="cd17039">
    <property type="entry name" value="Ubl_ubiquitin_like"/>
    <property type="match status" value="1"/>
</dbReference>
<dbReference type="SMART" id="SM00184">
    <property type="entry name" value="RING"/>
    <property type="match status" value="1"/>
</dbReference>
<dbReference type="SUPFAM" id="SSF54236">
    <property type="entry name" value="Ubiquitin-like"/>
    <property type="match status" value="1"/>
</dbReference>
<dbReference type="InterPro" id="IPR011011">
    <property type="entry name" value="Znf_FYVE_PHD"/>
</dbReference>